<dbReference type="Proteomes" id="UP000006039">
    <property type="component" value="Unassembled WGS sequence"/>
</dbReference>
<gene>
    <name evidence="10" type="primary">20353146</name>
    <name evidence="9" type="ORF">GGTG_12688</name>
</gene>
<dbReference type="GeneID" id="20353146"/>
<dbReference type="EMBL" id="GL385403">
    <property type="protein sequence ID" value="EJT69805.1"/>
    <property type="molecule type" value="Genomic_DNA"/>
</dbReference>
<reference evidence="9" key="3">
    <citation type="submission" date="2010-09" db="EMBL/GenBank/DDBJ databases">
        <title>Annotation of Gaeumannomyces graminis var. tritici R3-111a-1.</title>
        <authorList>
            <consortium name="The Broad Institute Genome Sequencing Platform"/>
            <person name="Ma L.-J."/>
            <person name="Dead R."/>
            <person name="Young S.K."/>
            <person name="Zeng Q."/>
            <person name="Gargeya S."/>
            <person name="Fitzgerald M."/>
            <person name="Haas B."/>
            <person name="Abouelleil A."/>
            <person name="Alvarado L."/>
            <person name="Arachchi H.M."/>
            <person name="Berlin A."/>
            <person name="Brown A."/>
            <person name="Chapman S.B."/>
            <person name="Chen Z."/>
            <person name="Dunbar C."/>
            <person name="Freedman E."/>
            <person name="Gearin G."/>
            <person name="Gellesch M."/>
            <person name="Goldberg J."/>
            <person name="Griggs A."/>
            <person name="Gujja S."/>
            <person name="Heiman D."/>
            <person name="Howarth C."/>
            <person name="Larson L."/>
            <person name="Lui A."/>
            <person name="MacDonald P.J.P."/>
            <person name="Mehta T."/>
            <person name="Montmayeur A."/>
            <person name="Murphy C."/>
            <person name="Neiman D."/>
            <person name="Pearson M."/>
            <person name="Priest M."/>
            <person name="Roberts A."/>
            <person name="Saif S."/>
            <person name="Shea T."/>
            <person name="Shenoy N."/>
            <person name="Sisk P."/>
            <person name="Stolte C."/>
            <person name="Sykes S."/>
            <person name="Yandava C."/>
            <person name="Wortman J."/>
            <person name="Nusbaum C."/>
            <person name="Birren B."/>
        </authorList>
    </citation>
    <scope>NUCLEOTIDE SEQUENCE</scope>
    <source>
        <strain evidence="9">R3-111a-1</strain>
    </source>
</reference>
<reference evidence="9" key="2">
    <citation type="submission" date="2010-07" db="EMBL/GenBank/DDBJ databases">
        <authorList>
            <consortium name="The Broad Institute Genome Sequencing Platform"/>
            <consortium name="Broad Institute Genome Sequencing Center for Infectious Disease"/>
            <person name="Ma L.-J."/>
            <person name="Dead R."/>
            <person name="Young S."/>
            <person name="Zeng Q."/>
            <person name="Koehrsen M."/>
            <person name="Alvarado L."/>
            <person name="Berlin A."/>
            <person name="Chapman S.B."/>
            <person name="Chen Z."/>
            <person name="Freedman E."/>
            <person name="Gellesch M."/>
            <person name="Goldberg J."/>
            <person name="Griggs A."/>
            <person name="Gujja S."/>
            <person name="Heilman E.R."/>
            <person name="Heiman D."/>
            <person name="Hepburn T."/>
            <person name="Howarth C."/>
            <person name="Jen D."/>
            <person name="Larson L."/>
            <person name="Mehta T."/>
            <person name="Neiman D."/>
            <person name="Pearson M."/>
            <person name="Roberts A."/>
            <person name="Saif S."/>
            <person name="Shea T."/>
            <person name="Shenoy N."/>
            <person name="Sisk P."/>
            <person name="Stolte C."/>
            <person name="Sykes S."/>
            <person name="Walk T."/>
            <person name="White J."/>
            <person name="Yandava C."/>
            <person name="Haas B."/>
            <person name="Nusbaum C."/>
            <person name="Birren B."/>
        </authorList>
    </citation>
    <scope>NUCLEOTIDE SEQUENCE</scope>
    <source>
        <strain evidence="9">R3-111a-1</strain>
    </source>
</reference>
<dbReference type="HOGENOM" id="CLU_028200_3_0_1"/>
<reference evidence="11" key="1">
    <citation type="submission" date="2010-07" db="EMBL/GenBank/DDBJ databases">
        <title>The genome sequence of Gaeumannomyces graminis var. tritici strain R3-111a-1.</title>
        <authorList>
            <consortium name="The Broad Institute Genome Sequencing Platform"/>
            <person name="Ma L.-J."/>
            <person name="Dead R."/>
            <person name="Young S."/>
            <person name="Zeng Q."/>
            <person name="Koehrsen M."/>
            <person name="Alvarado L."/>
            <person name="Berlin A."/>
            <person name="Chapman S.B."/>
            <person name="Chen Z."/>
            <person name="Freedman E."/>
            <person name="Gellesch M."/>
            <person name="Goldberg J."/>
            <person name="Griggs A."/>
            <person name="Gujja S."/>
            <person name="Heilman E.R."/>
            <person name="Heiman D."/>
            <person name="Hepburn T."/>
            <person name="Howarth C."/>
            <person name="Jen D."/>
            <person name="Larson L."/>
            <person name="Mehta T."/>
            <person name="Neiman D."/>
            <person name="Pearson M."/>
            <person name="Roberts A."/>
            <person name="Saif S."/>
            <person name="Shea T."/>
            <person name="Shenoy N."/>
            <person name="Sisk P."/>
            <person name="Stolte C."/>
            <person name="Sykes S."/>
            <person name="Walk T."/>
            <person name="White J."/>
            <person name="Yandava C."/>
            <person name="Haas B."/>
            <person name="Nusbaum C."/>
            <person name="Birren B."/>
        </authorList>
    </citation>
    <scope>NUCLEOTIDE SEQUENCE [LARGE SCALE GENOMIC DNA]</scope>
    <source>
        <strain evidence="11">R3-111a-1</strain>
    </source>
</reference>
<evidence type="ECO:0000313" key="10">
    <source>
        <dbReference type="EnsemblFungi" id="EJT69805"/>
    </source>
</evidence>
<dbReference type="RefSeq" id="XP_009228853.1">
    <property type="nucleotide sequence ID" value="XM_009230589.1"/>
</dbReference>
<dbReference type="OrthoDB" id="5417887at2759"/>
<dbReference type="AlphaFoldDB" id="J3PGQ9"/>
<protein>
    <recommendedName>
        <fullName evidence="8">Rhodopsin domain-containing protein</fullName>
    </recommendedName>
</protein>
<comment type="similarity">
    <text evidence="5">Belongs to the SAT4 family.</text>
</comment>
<keyword evidence="11" id="KW-1185">Reference proteome</keyword>
<reference evidence="10" key="5">
    <citation type="submission" date="2018-04" db="UniProtKB">
        <authorList>
            <consortium name="EnsemblFungi"/>
        </authorList>
    </citation>
    <scope>IDENTIFICATION</scope>
    <source>
        <strain evidence="10">R3-111a-1</strain>
    </source>
</reference>
<dbReference type="PANTHER" id="PTHR33048">
    <property type="entry name" value="PTH11-LIKE INTEGRAL MEMBRANE PROTEIN (AFU_ORTHOLOGUE AFUA_5G11245)"/>
    <property type="match status" value="1"/>
</dbReference>
<dbReference type="InterPro" id="IPR052337">
    <property type="entry name" value="SAT4-like"/>
</dbReference>
<feature type="region of interest" description="Disordered" evidence="6">
    <location>
        <begin position="53"/>
        <end position="74"/>
    </location>
</feature>
<keyword evidence="4 7" id="KW-0472">Membrane</keyword>
<keyword evidence="2 7" id="KW-0812">Transmembrane</keyword>
<comment type="subcellular location">
    <subcellularLocation>
        <location evidence="1">Membrane</location>
        <topology evidence="1">Multi-pass membrane protein</topology>
    </subcellularLocation>
</comment>
<evidence type="ECO:0000256" key="5">
    <source>
        <dbReference type="ARBA" id="ARBA00038359"/>
    </source>
</evidence>
<evidence type="ECO:0000259" key="8">
    <source>
        <dbReference type="Pfam" id="PF20684"/>
    </source>
</evidence>
<proteinExistence type="inferred from homology"/>
<accession>J3PGQ9</accession>
<name>J3PGQ9_GAET3</name>
<dbReference type="Pfam" id="PF20684">
    <property type="entry name" value="Fung_rhodopsin"/>
    <property type="match status" value="1"/>
</dbReference>
<reference evidence="10" key="4">
    <citation type="journal article" date="2015" name="G3 (Bethesda)">
        <title>Genome sequences of three phytopathogenic species of the Magnaporthaceae family of fungi.</title>
        <authorList>
            <person name="Okagaki L.H."/>
            <person name="Nunes C.C."/>
            <person name="Sailsbery J."/>
            <person name="Clay B."/>
            <person name="Brown D."/>
            <person name="John T."/>
            <person name="Oh Y."/>
            <person name="Young N."/>
            <person name="Fitzgerald M."/>
            <person name="Haas B.J."/>
            <person name="Zeng Q."/>
            <person name="Young S."/>
            <person name="Adiconis X."/>
            <person name="Fan L."/>
            <person name="Levin J.Z."/>
            <person name="Mitchell T.K."/>
            <person name="Okubara P.A."/>
            <person name="Farman M.L."/>
            <person name="Kohn L.M."/>
            <person name="Birren B."/>
            <person name="Ma L.-J."/>
            <person name="Dean R.A."/>
        </authorList>
    </citation>
    <scope>NUCLEOTIDE SEQUENCE</scope>
    <source>
        <strain evidence="10">R3-111a-1</strain>
    </source>
</reference>
<evidence type="ECO:0000256" key="1">
    <source>
        <dbReference type="ARBA" id="ARBA00004141"/>
    </source>
</evidence>
<feature type="transmembrane region" description="Helical" evidence="7">
    <location>
        <begin position="85"/>
        <end position="105"/>
    </location>
</feature>
<feature type="transmembrane region" description="Helical" evidence="7">
    <location>
        <begin position="25"/>
        <end position="44"/>
    </location>
</feature>
<evidence type="ECO:0000256" key="2">
    <source>
        <dbReference type="ARBA" id="ARBA00022692"/>
    </source>
</evidence>
<dbReference type="PANTHER" id="PTHR33048:SF42">
    <property type="entry name" value="INTEGRAL MEMBRANE PROTEIN"/>
    <property type="match status" value="1"/>
</dbReference>
<dbReference type="EnsemblFungi" id="EJT69805">
    <property type="protein sequence ID" value="EJT69805"/>
    <property type="gene ID" value="GGTG_12688"/>
</dbReference>
<feature type="transmembrane region" description="Helical" evidence="7">
    <location>
        <begin position="125"/>
        <end position="151"/>
    </location>
</feature>
<evidence type="ECO:0000256" key="6">
    <source>
        <dbReference type="SAM" id="MobiDB-lite"/>
    </source>
</evidence>
<dbReference type="InterPro" id="IPR049326">
    <property type="entry name" value="Rhodopsin_dom_fungi"/>
</dbReference>
<dbReference type="GO" id="GO:0016020">
    <property type="term" value="C:membrane"/>
    <property type="evidence" value="ECO:0007669"/>
    <property type="project" value="UniProtKB-SubCell"/>
</dbReference>
<evidence type="ECO:0000313" key="9">
    <source>
        <dbReference type="EMBL" id="EJT69805.1"/>
    </source>
</evidence>
<evidence type="ECO:0000256" key="7">
    <source>
        <dbReference type="SAM" id="Phobius"/>
    </source>
</evidence>
<feature type="region of interest" description="Disordered" evidence="6">
    <location>
        <begin position="314"/>
        <end position="344"/>
    </location>
</feature>
<dbReference type="eggNOG" id="ENOG502SP0C">
    <property type="taxonomic scope" value="Eukaryota"/>
</dbReference>
<dbReference type="STRING" id="644352.J3PGQ9"/>
<feature type="transmembrane region" description="Helical" evidence="7">
    <location>
        <begin position="245"/>
        <end position="263"/>
    </location>
</feature>
<evidence type="ECO:0000256" key="3">
    <source>
        <dbReference type="ARBA" id="ARBA00022989"/>
    </source>
</evidence>
<evidence type="ECO:0000256" key="4">
    <source>
        <dbReference type="ARBA" id="ARBA00023136"/>
    </source>
</evidence>
<feature type="transmembrane region" description="Helical" evidence="7">
    <location>
        <begin position="163"/>
        <end position="184"/>
    </location>
</feature>
<feature type="domain" description="Rhodopsin" evidence="8">
    <location>
        <begin position="76"/>
        <end position="308"/>
    </location>
</feature>
<organism evidence="9">
    <name type="scientific">Gaeumannomyces tritici (strain R3-111a-1)</name>
    <name type="common">Wheat and barley take-all root rot fungus</name>
    <name type="synonym">Gaeumannomyces graminis var. tritici</name>
    <dbReference type="NCBI Taxonomy" id="644352"/>
    <lineage>
        <taxon>Eukaryota</taxon>
        <taxon>Fungi</taxon>
        <taxon>Dikarya</taxon>
        <taxon>Ascomycota</taxon>
        <taxon>Pezizomycotina</taxon>
        <taxon>Sordariomycetes</taxon>
        <taxon>Sordariomycetidae</taxon>
        <taxon>Magnaporthales</taxon>
        <taxon>Magnaporthaceae</taxon>
        <taxon>Gaeumannomyces</taxon>
    </lineage>
</organism>
<keyword evidence="3 7" id="KW-1133">Transmembrane helix</keyword>
<feature type="transmembrane region" description="Helical" evidence="7">
    <location>
        <begin position="209"/>
        <end position="233"/>
    </location>
</feature>
<feature type="transmembrane region" description="Helical" evidence="7">
    <location>
        <begin position="283"/>
        <end position="307"/>
    </location>
</feature>
<evidence type="ECO:0000313" key="11">
    <source>
        <dbReference type="Proteomes" id="UP000006039"/>
    </source>
</evidence>
<dbReference type="VEuPathDB" id="FungiDB:GGTG_12688"/>
<sequence length="344" mass="37360">MASRLPPLLEIERFSSEDAGPAVKTGMWTLVAVSGLFLALRLGAKKKKRHVGALDNDHDHDDGDDGSSSTPDKQLRRPSLYWDDWVLVGAWAALLANGVFTHAAVELGYGRHARDVDPRALPSLAVAGLLSSTFSFAGQALGKTGLALALLRFTRRGGRVRAFVLVNIVLVNVLFAIGAVLFWVQCVPLEKLWRPSLAGGRCMDPRINVVYGIIVGGYSGIIDLILSALPWKVLKDVQIDQQEKIAVILTMNLGIFAGIAAFIKCSYVPTLIYGDFSYTGAQLVIWGAAETAVVIMATSVPIMRPLLRDAASSMRRKMSPKKPQQQLWALPPDQKGEGTTFPTR</sequence>